<dbReference type="PANTHER" id="PTHR44858:SF1">
    <property type="entry name" value="UDP-N-ACETYLGLUCOSAMINE--PEPTIDE N-ACETYLGLUCOSAMINYLTRANSFERASE SPINDLY-RELATED"/>
    <property type="match status" value="1"/>
</dbReference>
<dbReference type="SUPFAM" id="SSF48452">
    <property type="entry name" value="TPR-like"/>
    <property type="match status" value="1"/>
</dbReference>
<feature type="repeat" description="TPR" evidence="3">
    <location>
        <begin position="122"/>
        <end position="155"/>
    </location>
</feature>
<keyword evidence="1" id="KW-0677">Repeat</keyword>
<reference evidence="5" key="1">
    <citation type="journal article" date="2019" name="Int. J. Syst. Evol. Microbiol.">
        <title>The Global Catalogue of Microorganisms (GCM) 10K type strain sequencing project: providing services to taxonomists for standard genome sequencing and annotation.</title>
        <authorList>
            <consortium name="The Broad Institute Genomics Platform"/>
            <consortium name="The Broad Institute Genome Sequencing Center for Infectious Disease"/>
            <person name="Wu L."/>
            <person name="Ma J."/>
        </authorList>
    </citation>
    <scope>NUCLEOTIDE SEQUENCE [LARGE SCALE GENOMIC DNA]</scope>
    <source>
        <strain evidence="5">CCUG 53519</strain>
    </source>
</reference>
<keyword evidence="2 3" id="KW-0802">TPR repeat</keyword>
<dbReference type="InterPro" id="IPR011990">
    <property type="entry name" value="TPR-like_helical_dom_sf"/>
</dbReference>
<dbReference type="SMART" id="SM00028">
    <property type="entry name" value="TPR"/>
    <property type="match status" value="3"/>
</dbReference>
<dbReference type="Pfam" id="PF13414">
    <property type="entry name" value="TPR_11"/>
    <property type="match status" value="1"/>
</dbReference>
<organism evidence="4 5">
    <name type="scientific">Paenibacillus provencensis</name>
    <dbReference type="NCBI Taxonomy" id="441151"/>
    <lineage>
        <taxon>Bacteria</taxon>
        <taxon>Bacillati</taxon>
        <taxon>Bacillota</taxon>
        <taxon>Bacilli</taxon>
        <taxon>Bacillales</taxon>
        <taxon>Paenibacillaceae</taxon>
        <taxon>Paenibacillus</taxon>
    </lineage>
</organism>
<comment type="caution">
    <text evidence="4">The sequence shown here is derived from an EMBL/GenBank/DDBJ whole genome shotgun (WGS) entry which is preliminary data.</text>
</comment>
<evidence type="ECO:0000256" key="2">
    <source>
        <dbReference type="ARBA" id="ARBA00022803"/>
    </source>
</evidence>
<evidence type="ECO:0000256" key="1">
    <source>
        <dbReference type="ARBA" id="ARBA00022737"/>
    </source>
</evidence>
<dbReference type="PROSITE" id="PS50005">
    <property type="entry name" value="TPR"/>
    <property type="match status" value="2"/>
</dbReference>
<evidence type="ECO:0000313" key="5">
    <source>
        <dbReference type="Proteomes" id="UP001597169"/>
    </source>
</evidence>
<evidence type="ECO:0000313" key="4">
    <source>
        <dbReference type="EMBL" id="MFD1127102.1"/>
    </source>
</evidence>
<dbReference type="InterPro" id="IPR019734">
    <property type="entry name" value="TPR_rpt"/>
</dbReference>
<dbReference type="InterPro" id="IPR050498">
    <property type="entry name" value="Ycf3"/>
</dbReference>
<evidence type="ECO:0000256" key="3">
    <source>
        <dbReference type="PROSITE-ProRule" id="PRU00339"/>
    </source>
</evidence>
<accession>A0ABW3PP16</accession>
<protein>
    <submittedName>
        <fullName evidence="4">Tetratricopeptide repeat protein</fullName>
    </submittedName>
</protein>
<keyword evidence="5" id="KW-1185">Reference proteome</keyword>
<dbReference type="PANTHER" id="PTHR44858">
    <property type="entry name" value="TETRATRICOPEPTIDE REPEAT PROTEIN 6"/>
    <property type="match status" value="1"/>
</dbReference>
<gene>
    <name evidence="4" type="ORF">ACFQ3J_02825</name>
</gene>
<sequence length="178" mass="20233">MKSYPYIQEAYKAILHGDYELAVYWFETAIEKEPDNAEIHYRCSITYARNGKLEQALLHAQKAAELSPDHGEYIMHLGSLEAKKLTAGARLLIEASASNLSKVREDVLAQLKKSIELDPLFTDAYVWLSIAYAELDEYILAIAVLKEAISLEPQNDQLTQLLQDFHKRMKSNKNKSST</sequence>
<proteinExistence type="predicted"/>
<dbReference type="Pfam" id="PF13181">
    <property type="entry name" value="TPR_8"/>
    <property type="match status" value="1"/>
</dbReference>
<name>A0ABW3PP16_9BACL</name>
<feature type="repeat" description="TPR" evidence="3">
    <location>
        <begin position="37"/>
        <end position="70"/>
    </location>
</feature>
<dbReference type="Gene3D" id="1.25.40.10">
    <property type="entry name" value="Tetratricopeptide repeat domain"/>
    <property type="match status" value="2"/>
</dbReference>
<dbReference type="RefSeq" id="WP_251581059.1">
    <property type="nucleotide sequence ID" value="NZ_JBHTKX010000001.1"/>
</dbReference>
<dbReference type="EMBL" id="JBHTKX010000001">
    <property type="protein sequence ID" value="MFD1127102.1"/>
    <property type="molecule type" value="Genomic_DNA"/>
</dbReference>
<dbReference type="Proteomes" id="UP001597169">
    <property type="component" value="Unassembled WGS sequence"/>
</dbReference>